<sequence length="127" mass="14241">MNTPRKNRLSAASLTLVAAFLLSGTAFTAPDCGDPPLNEPAIPQASKATRESMLAGVNAVKAYSGAVDTWLTCKDRRSVEVFQWMTEEQRTRWEEDLNKVHERRVEVQRQMNEAIRAFNKVNTDSNS</sequence>
<gene>
    <name evidence="3" type="ORF">JCM17844_06910</name>
</gene>
<feature type="chain" id="PRO_5022911769" evidence="2">
    <location>
        <begin position="29"/>
        <end position="127"/>
    </location>
</feature>
<evidence type="ECO:0000256" key="2">
    <source>
        <dbReference type="SAM" id="SignalP"/>
    </source>
</evidence>
<evidence type="ECO:0000256" key="1">
    <source>
        <dbReference type="SAM" id="Coils"/>
    </source>
</evidence>
<protein>
    <submittedName>
        <fullName evidence="3">Uncharacterized protein</fullName>
    </submittedName>
</protein>
<dbReference type="RefSeq" id="WP_149999631.1">
    <property type="nucleotide sequence ID" value="NZ_BKCL01000002.1"/>
</dbReference>
<keyword evidence="1" id="KW-0175">Coiled coil</keyword>
<proteinExistence type="predicted"/>
<dbReference type="EMBL" id="BKCL01000002">
    <property type="protein sequence ID" value="GEQ97054.1"/>
    <property type="molecule type" value="Genomic_DNA"/>
</dbReference>
<comment type="caution">
    <text evidence="3">The sequence shown here is derived from an EMBL/GenBank/DDBJ whole genome shotgun (WGS) entry which is preliminary data.</text>
</comment>
<feature type="coiled-coil region" evidence="1">
    <location>
        <begin position="90"/>
        <end position="117"/>
    </location>
</feature>
<feature type="signal peptide" evidence="2">
    <location>
        <begin position="1"/>
        <end position="28"/>
    </location>
</feature>
<organism evidence="3 4">
    <name type="scientific">Iodidimonas gelatinilytica</name>
    <dbReference type="NCBI Taxonomy" id="1236966"/>
    <lineage>
        <taxon>Bacteria</taxon>
        <taxon>Pseudomonadati</taxon>
        <taxon>Pseudomonadota</taxon>
        <taxon>Alphaproteobacteria</taxon>
        <taxon>Iodidimonadales</taxon>
        <taxon>Iodidimonadaceae</taxon>
        <taxon>Iodidimonas</taxon>
    </lineage>
</organism>
<name>A0A5A7MN39_9PROT</name>
<reference evidence="3 4" key="1">
    <citation type="submission" date="2019-09" db="EMBL/GenBank/DDBJ databases">
        <title>NBRP : Genome information of microbial organism related human and environment.</title>
        <authorList>
            <person name="Hattori M."/>
            <person name="Oshima K."/>
            <person name="Inaba H."/>
            <person name="Suda W."/>
            <person name="Sakamoto M."/>
            <person name="Iino T."/>
            <person name="Kitahara M."/>
            <person name="Oshida Y."/>
            <person name="Iida T."/>
            <person name="Kudo T."/>
            <person name="Itoh T."/>
            <person name="Ohkuma M."/>
        </authorList>
    </citation>
    <scope>NUCLEOTIDE SEQUENCE [LARGE SCALE GENOMIC DNA]</scope>
    <source>
        <strain evidence="3 4">Hi-2</strain>
    </source>
</reference>
<dbReference type="Proteomes" id="UP000322084">
    <property type="component" value="Unassembled WGS sequence"/>
</dbReference>
<dbReference type="AlphaFoldDB" id="A0A5A7MN39"/>
<keyword evidence="2" id="KW-0732">Signal</keyword>
<accession>A0A5A7MN39</accession>
<evidence type="ECO:0000313" key="4">
    <source>
        <dbReference type="Proteomes" id="UP000322084"/>
    </source>
</evidence>
<evidence type="ECO:0000313" key="3">
    <source>
        <dbReference type="EMBL" id="GEQ97054.1"/>
    </source>
</evidence>